<gene>
    <name evidence="3" type="primary">LOC116288532</name>
</gene>
<feature type="region of interest" description="Disordered" evidence="1">
    <location>
        <begin position="39"/>
        <end position="62"/>
    </location>
</feature>
<accession>A0A6P8HF56</accession>
<protein>
    <submittedName>
        <fullName evidence="3">Uncharacterized protein LOC116288532</fullName>
    </submittedName>
</protein>
<dbReference type="GeneID" id="116288532"/>
<feature type="compositionally biased region" description="Basic and acidic residues" evidence="1">
    <location>
        <begin position="158"/>
        <end position="172"/>
    </location>
</feature>
<proteinExistence type="predicted"/>
<sequence length="172" mass="19506">MEGRNIFLEAAFAGEPVVNPEDRGDKELERLERIFFTPKTRQKRKADRDKGKSSKSEIKSKNRNLELQLVREAVSKVGCLPKRVLSYVELMADQLGPVEKAYYTSIGKGTGPTKQTALRRIGRKIKEWQVSGNDKPSVKDPEDVYESSCSEESSPMDFKNDAKCTTKRKADY</sequence>
<dbReference type="Proteomes" id="UP000515163">
    <property type="component" value="Unplaced"/>
</dbReference>
<evidence type="ECO:0000313" key="2">
    <source>
        <dbReference type="Proteomes" id="UP000515163"/>
    </source>
</evidence>
<feature type="region of interest" description="Disordered" evidence="1">
    <location>
        <begin position="129"/>
        <end position="172"/>
    </location>
</feature>
<dbReference type="KEGG" id="aten:116288532"/>
<reference evidence="3" key="1">
    <citation type="submission" date="2025-08" db="UniProtKB">
        <authorList>
            <consortium name="RefSeq"/>
        </authorList>
    </citation>
    <scope>IDENTIFICATION</scope>
    <source>
        <tissue evidence="3">Tentacle</tissue>
    </source>
</reference>
<dbReference type="OrthoDB" id="5998469at2759"/>
<dbReference type="AlphaFoldDB" id="A0A6P8HF56"/>
<dbReference type="RefSeq" id="XP_031551200.1">
    <property type="nucleotide sequence ID" value="XM_031695340.1"/>
</dbReference>
<name>A0A6P8HF56_ACTTE</name>
<evidence type="ECO:0000313" key="3">
    <source>
        <dbReference type="RefSeq" id="XP_031551200.1"/>
    </source>
</evidence>
<dbReference type="InParanoid" id="A0A6P8HF56"/>
<feature type="compositionally biased region" description="Basic and acidic residues" evidence="1">
    <location>
        <begin position="46"/>
        <end position="62"/>
    </location>
</feature>
<keyword evidence="2" id="KW-1185">Reference proteome</keyword>
<evidence type="ECO:0000256" key="1">
    <source>
        <dbReference type="SAM" id="MobiDB-lite"/>
    </source>
</evidence>
<organism evidence="2 3">
    <name type="scientific">Actinia tenebrosa</name>
    <name type="common">Australian red waratah sea anemone</name>
    <dbReference type="NCBI Taxonomy" id="6105"/>
    <lineage>
        <taxon>Eukaryota</taxon>
        <taxon>Metazoa</taxon>
        <taxon>Cnidaria</taxon>
        <taxon>Anthozoa</taxon>
        <taxon>Hexacorallia</taxon>
        <taxon>Actiniaria</taxon>
        <taxon>Actiniidae</taxon>
        <taxon>Actinia</taxon>
    </lineage>
</organism>